<reference evidence="8 9" key="1">
    <citation type="journal article" date="2016" name="Fungal Biol.">
        <title>The genome of Xylona heveae provides a window into fungal endophytism.</title>
        <authorList>
            <person name="Gazis R."/>
            <person name="Kuo A."/>
            <person name="Riley R."/>
            <person name="LaButti K."/>
            <person name="Lipzen A."/>
            <person name="Lin J."/>
            <person name="Amirebrahimi M."/>
            <person name="Hesse C.N."/>
            <person name="Spatafora J.W."/>
            <person name="Henrissat B."/>
            <person name="Hainaut M."/>
            <person name="Grigoriev I.V."/>
            <person name="Hibbett D.S."/>
        </authorList>
    </citation>
    <scope>NUCLEOTIDE SEQUENCE [LARGE SCALE GENOMIC DNA]</scope>
    <source>
        <strain evidence="8 9">TC161</strain>
    </source>
</reference>
<feature type="compositionally biased region" description="Polar residues" evidence="7">
    <location>
        <begin position="89"/>
        <end position="103"/>
    </location>
</feature>
<dbReference type="EC" id="2.5.1.60" evidence="6"/>
<keyword evidence="2 6" id="KW-0637">Prenyltransferase</keyword>
<dbReference type="RefSeq" id="XP_018185458.1">
    <property type="nucleotide sequence ID" value="XM_018336469.1"/>
</dbReference>
<evidence type="ECO:0000313" key="9">
    <source>
        <dbReference type="Proteomes" id="UP000076632"/>
    </source>
</evidence>
<dbReference type="PANTHER" id="PTHR11129">
    <property type="entry name" value="PROTEIN FARNESYLTRANSFERASE ALPHA SUBUNIT/RAB GERANYLGERANYL TRANSFERASE ALPHA SUBUNIT"/>
    <property type="match status" value="1"/>
</dbReference>
<comment type="similarity">
    <text evidence="1 6">Belongs to the protein prenyltransferase subunit alpha family.</text>
</comment>
<dbReference type="Proteomes" id="UP000076632">
    <property type="component" value="Unassembled WGS sequence"/>
</dbReference>
<dbReference type="InterPro" id="IPR002088">
    <property type="entry name" value="Prenyl_trans_a"/>
</dbReference>
<dbReference type="STRING" id="1328760.A0A165A3K1"/>
<sequence>MASHGVPRTSAPTERTPQAQAAELQKIQEYKDLVELVNTKIRQREYTADTLALISKLLKRNPEYYSIWNHRRLVLQQLFSDAQQAAQIKQPITSSNDTTSHPESTPDNATTDAAPATHPTQYPASEQIELLLISDLHFLVPLLREFPKCYWIWNHRQWLLQQATHLLPVPRVRRLWQEELGLVAKMLSMDSRNFHGWGYRRRVVAELESPELQGTSMAEDEFSYTTKMIKTSLSNFSAWHYRSKLIPRLLNERGASREERRKFLDSEFNLIQNALWTDSADQSLWFYHAFLMSELSTTPSTSSSSSSSSPSTSSSSAIIPDLSPTERVALLSRELDNIKEMLEDEDEDDTDTAPAERKYIYHALVQSTLEKQKWIRAVEAHAEPKAIADDKDEVQSWISKLRALDPFRMGRWDDVARQVDDLYA</sequence>
<dbReference type="Pfam" id="PF01239">
    <property type="entry name" value="PPTA"/>
    <property type="match status" value="4"/>
</dbReference>
<evidence type="ECO:0000256" key="1">
    <source>
        <dbReference type="ARBA" id="ARBA00006734"/>
    </source>
</evidence>
<dbReference type="InParanoid" id="A0A165A3K1"/>
<feature type="compositionally biased region" description="Low complexity" evidence="7">
    <location>
        <begin position="105"/>
        <end position="119"/>
    </location>
</feature>
<feature type="region of interest" description="Disordered" evidence="7">
    <location>
        <begin position="89"/>
        <end position="119"/>
    </location>
</feature>
<dbReference type="PANTHER" id="PTHR11129:SF2">
    <property type="entry name" value="GERANYLGERANYL TRANSFERASE TYPE-2 SUBUNIT ALPHA"/>
    <property type="match status" value="1"/>
</dbReference>
<gene>
    <name evidence="8" type="ORF">L228DRAFT_31210</name>
</gene>
<dbReference type="FunCoup" id="A0A165A3K1">
    <property type="interactions" value="95"/>
</dbReference>
<dbReference type="AlphaFoldDB" id="A0A165A3K1"/>
<name>A0A165A3K1_XYLHT</name>
<evidence type="ECO:0000256" key="6">
    <source>
        <dbReference type="RuleBase" id="RU367120"/>
    </source>
</evidence>
<organism evidence="8 9">
    <name type="scientific">Xylona heveae (strain CBS 132557 / TC161)</name>
    <dbReference type="NCBI Taxonomy" id="1328760"/>
    <lineage>
        <taxon>Eukaryota</taxon>
        <taxon>Fungi</taxon>
        <taxon>Dikarya</taxon>
        <taxon>Ascomycota</taxon>
        <taxon>Pezizomycotina</taxon>
        <taxon>Xylonomycetes</taxon>
        <taxon>Xylonales</taxon>
        <taxon>Xylonaceae</taxon>
        <taxon>Xylona</taxon>
    </lineage>
</organism>
<evidence type="ECO:0000256" key="2">
    <source>
        <dbReference type="ARBA" id="ARBA00022602"/>
    </source>
</evidence>
<dbReference type="GO" id="GO:0005968">
    <property type="term" value="C:Rab-protein geranylgeranyltransferase complex"/>
    <property type="evidence" value="ECO:0007669"/>
    <property type="project" value="TreeGrafter"/>
</dbReference>
<comment type="function">
    <text evidence="6">Catalyzes the transfer of a geranyl-geranyl moiety from geranyl-geranyl pyrophosphate to cysteines occuring in specific C-terminal amino acid sequences.</text>
</comment>
<evidence type="ECO:0000256" key="7">
    <source>
        <dbReference type="SAM" id="MobiDB-lite"/>
    </source>
</evidence>
<dbReference type="OMA" id="MAPNLSQ"/>
<evidence type="ECO:0000256" key="5">
    <source>
        <dbReference type="ARBA" id="ARBA00047658"/>
    </source>
</evidence>
<dbReference type="GeneID" id="28901606"/>
<keyword evidence="4" id="KW-0677">Repeat</keyword>
<dbReference type="PROSITE" id="PS51147">
    <property type="entry name" value="PFTA"/>
    <property type="match status" value="5"/>
</dbReference>
<feature type="compositionally biased region" description="Low complexity" evidence="7">
    <location>
        <begin position="298"/>
        <end position="316"/>
    </location>
</feature>
<dbReference type="Gene3D" id="1.25.40.120">
    <property type="entry name" value="Protein prenylyltransferase"/>
    <property type="match status" value="1"/>
</dbReference>
<dbReference type="SUPFAM" id="SSF48439">
    <property type="entry name" value="Protein prenylyltransferase"/>
    <property type="match status" value="1"/>
</dbReference>
<evidence type="ECO:0000313" key="8">
    <source>
        <dbReference type="EMBL" id="KZF19903.1"/>
    </source>
</evidence>
<keyword evidence="9" id="KW-1185">Reference proteome</keyword>
<comment type="catalytic activity">
    <reaction evidence="5 6">
        <text>geranylgeranyl diphosphate + L-cysteinyl-[protein] = S-geranylgeranyl-L-cysteinyl-[protein] + diphosphate</text>
        <dbReference type="Rhea" id="RHEA:21240"/>
        <dbReference type="Rhea" id="RHEA-COMP:10131"/>
        <dbReference type="Rhea" id="RHEA-COMP:11537"/>
        <dbReference type="ChEBI" id="CHEBI:29950"/>
        <dbReference type="ChEBI" id="CHEBI:33019"/>
        <dbReference type="ChEBI" id="CHEBI:57533"/>
        <dbReference type="ChEBI" id="CHEBI:86021"/>
        <dbReference type="EC" id="2.5.1.60"/>
    </reaction>
</comment>
<keyword evidence="3 6" id="KW-0808">Transferase</keyword>
<proteinExistence type="inferred from homology"/>
<protein>
    <recommendedName>
        <fullName evidence="6">Geranylgeranyl transferase type-2 subunit alpha</fullName>
        <ecNumber evidence="6">2.5.1.60</ecNumber>
    </recommendedName>
    <alternativeName>
        <fullName evidence="6">Geranylgeranyl transferase type II subunit alpha</fullName>
    </alternativeName>
</protein>
<dbReference type="EMBL" id="KV407464">
    <property type="protein sequence ID" value="KZF19903.1"/>
    <property type="molecule type" value="Genomic_DNA"/>
</dbReference>
<dbReference type="GO" id="GO:0004663">
    <property type="term" value="F:Rab geranylgeranyltransferase activity"/>
    <property type="evidence" value="ECO:0007669"/>
    <property type="project" value="UniProtKB-UniRule"/>
</dbReference>
<evidence type="ECO:0000256" key="4">
    <source>
        <dbReference type="ARBA" id="ARBA00022737"/>
    </source>
</evidence>
<evidence type="ECO:0000256" key="3">
    <source>
        <dbReference type="ARBA" id="ARBA00022679"/>
    </source>
</evidence>
<feature type="region of interest" description="Disordered" evidence="7">
    <location>
        <begin position="298"/>
        <end position="319"/>
    </location>
</feature>
<dbReference type="OrthoDB" id="1658at2759"/>
<accession>A0A165A3K1</accession>
<dbReference type="GO" id="GO:0097354">
    <property type="term" value="P:prenylation"/>
    <property type="evidence" value="ECO:0007669"/>
    <property type="project" value="UniProtKB-UniRule"/>
</dbReference>